<dbReference type="InterPro" id="IPR035990">
    <property type="entry name" value="TIM_sf"/>
</dbReference>
<evidence type="ECO:0000313" key="10">
    <source>
        <dbReference type="Proteomes" id="UP000031408"/>
    </source>
</evidence>
<dbReference type="NCBIfam" id="TIGR00419">
    <property type="entry name" value="tim"/>
    <property type="match status" value="1"/>
</dbReference>
<feature type="binding site" evidence="7">
    <location>
        <position position="175"/>
    </location>
    <ligand>
        <name>substrate</name>
    </ligand>
</feature>
<evidence type="ECO:0000256" key="5">
    <source>
        <dbReference type="ARBA" id="ARBA00023152"/>
    </source>
</evidence>
<protein>
    <recommendedName>
        <fullName evidence="7 8">Triosephosphate isomerase</fullName>
        <shortName evidence="7">TIM</shortName>
        <shortName evidence="7">TPI</shortName>
        <ecNumber evidence="7 8">5.3.1.1</ecNumber>
    </recommendedName>
    <alternativeName>
        <fullName evidence="7">Triose-phosphate isomerase</fullName>
    </alternativeName>
</protein>
<keyword evidence="3 7" id="KW-0312">Gluconeogenesis</keyword>
<keyword evidence="4 7" id="KW-0963">Cytoplasm</keyword>
<proteinExistence type="inferred from homology"/>
<dbReference type="GO" id="GO:0046166">
    <property type="term" value="P:glyceraldehyde-3-phosphate biosynthetic process"/>
    <property type="evidence" value="ECO:0007669"/>
    <property type="project" value="TreeGrafter"/>
</dbReference>
<dbReference type="EMBL" id="JSVC01000016">
    <property type="protein sequence ID" value="KIC93868.1"/>
    <property type="molecule type" value="Genomic_DNA"/>
</dbReference>
<comment type="function">
    <text evidence="7">Involved in the gluconeogenesis. Catalyzes stereospecifically the conversion of dihydroxyacetone phosphate (DHAP) to D-glyceraldehyde-3-phosphate (G3P).</text>
</comment>
<comment type="subcellular location">
    <subcellularLocation>
        <location evidence="7 8">Cytoplasm</location>
    </subcellularLocation>
</comment>
<dbReference type="STRING" id="1349421.OI18_14875"/>
<dbReference type="InterPro" id="IPR022896">
    <property type="entry name" value="TrioseP_Isoase_bac/euk"/>
</dbReference>
<evidence type="ECO:0000256" key="7">
    <source>
        <dbReference type="HAMAP-Rule" id="MF_00147"/>
    </source>
</evidence>
<dbReference type="UniPathway" id="UPA00138"/>
<evidence type="ECO:0000256" key="3">
    <source>
        <dbReference type="ARBA" id="ARBA00022432"/>
    </source>
</evidence>
<dbReference type="OrthoDB" id="9809429at2"/>
<dbReference type="Gene3D" id="3.20.20.70">
    <property type="entry name" value="Aldolase class I"/>
    <property type="match status" value="1"/>
</dbReference>
<evidence type="ECO:0000256" key="6">
    <source>
        <dbReference type="ARBA" id="ARBA00023235"/>
    </source>
</evidence>
<dbReference type="GO" id="GO:0019563">
    <property type="term" value="P:glycerol catabolic process"/>
    <property type="evidence" value="ECO:0007669"/>
    <property type="project" value="TreeGrafter"/>
</dbReference>
<feature type="active site" description="Electrophile" evidence="7">
    <location>
        <position position="97"/>
    </location>
</feature>
<comment type="pathway">
    <text evidence="1 7 8">Carbohydrate degradation; glycolysis; D-glyceraldehyde 3-phosphate from glycerone phosphate: step 1/1.</text>
</comment>
<dbReference type="InterPro" id="IPR000652">
    <property type="entry name" value="Triosephosphate_isomerase"/>
</dbReference>
<dbReference type="CDD" id="cd00311">
    <property type="entry name" value="TIM"/>
    <property type="match status" value="1"/>
</dbReference>
<organism evidence="9 10">
    <name type="scientific">Flavihumibacter solisilvae</name>
    <dbReference type="NCBI Taxonomy" id="1349421"/>
    <lineage>
        <taxon>Bacteria</taxon>
        <taxon>Pseudomonadati</taxon>
        <taxon>Bacteroidota</taxon>
        <taxon>Chitinophagia</taxon>
        <taxon>Chitinophagales</taxon>
        <taxon>Chitinophagaceae</taxon>
        <taxon>Flavihumibacter</taxon>
    </lineage>
</organism>
<dbReference type="PANTHER" id="PTHR21139:SF42">
    <property type="entry name" value="TRIOSEPHOSPHATE ISOMERASE"/>
    <property type="match status" value="1"/>
</dbReference>
<dbReference type="Pfam" id="PF00121">
    <property type="entry name" value="TIM"/>
    <property type="match status" value="1"/>
</dbReference>
<dbReference type="InterPro" id="IPR020861">
    <property type="entry name" value="Triosephosphate_isomerase_AS"/>
</dbReference>
<dbReference type="GO" id="GO:0004807">
    <property type="term" value="F:triose-phosphate isomerase activity"/>
    <property type="evidence" value="ECO:0007669"/>
    <property type="project" value="UniProtKB-UniRule"/>
</dbReference>
<evidence type="ECO:0000313" key="9">
    <source>
        <dbReference type="EMBL" id="KIC93868.1"/>
    </source>
</evidence>
<comment type="catalytic activity">
    <reaction evidence="7 8">
        <text>D-glyceraldehyde 3-phosphate = dihydroxyacetone phosphate</text>
        <dbReference type="Rhea" id="RHEA:18585"/>
        <dbReference type="ChEBI" id="CHEBI:57642"/>
        <dbReference type="ChEBI" id="CHEBI:59776"/>
        <dbReference type="EC" id="5.3.1.1"/>
    </reaction>
</comment>
<dbReference type="EC" id="5.3.1.1" evidence="7 8"/>
<gene>
    <name evidence="7" type="primary">tpiA</name>
    <name evidence="9" type="ORF">OI18_14875</name>
</gene>
<feature type="binding site" evidence="7">
    <location>
        <position position="215"/>
    </location>
    <ligand>
        <name>substrate</name>
    </ligand>
</feature>
<dbReference type="SUPFAM" id="SSF51351">
    <property type="entry name" value="Triosephosphate isomerase (TIM)"/>
    <property type="match status" value="1"/>
</dbReference>
<name>A0A0C1LEP3_9BACT</name>
<dbReference type="InterPro" id="IPR013785">
    <property type="entry name" value="Aldolase_TIM"/>
</dbReference>
<feature type="binding site" evidence="7">
    <location>
        <begin position="9"/>
        <end position="11"/>
    </location>
    <ligand>
        <name>substrate</name>
    </ligand>
</feature>
<keyword evidence="10" id="KW-1185">Reference proteome</keyword>
<keyword evidence="5 7" id="KW-0324">Glycolysis</keyword>
<feature type="active site" description="Proton acceptor" evidence="7">
    <location>
        <position position="169"/>
    </location>
</feature>
<dbReference type="PROSITE" id="PS00171">
    <property type="entry name" value="TIM_1"/>
    <property type="match status" value="1"/>
</dbReference>
<sequence>MRKQIAAANWKMNLTYQQGEKLLNDILKAKISLSDHQETIFAVPFPYLIMANSEVANEKNYSVAAQNCYNKKSGAYTGEVSTEMLHSIGIRYCVIGHSERREYFSETNEQLATKTDLLLEQGIQPIFCCGESLSVREAGTQNTFVETQLRESLFHLSGDQLKNVIIAYEPIWAIGTGKTATADQAQEMHAHIRSVLATQFGNDIASEISILYGGSVKAANAKDIFSREDVDGGLVGGASLVTDEFLAIIQALK</sequence>
<reference evidence="9 10" key="1">
    <citation type="submission" date="2014-11" db="EMBL/GenBank/DDBJ databases">
        <title>Genome sequence of Flavihumibacter solisilvae 3-3.</title>
        <authorList>
            <person name="Zhou G."/>
            <person name="Li M."/>
            <person name="Wang G."/>
        </authorList>
    </citation>
    <scope>NUCLEOTIDE SEQUENCE [LARGE SCALE GENOMIC DNA]</scope>
    <source>
        <strain evidence="9 10">3-3</strain>
    </source>
</reference>
<keyword evidence="6 7" id="KW-0413">Isomerase</keyword>
<dbReference type="Proteomes" id="UP000031408">
    <property type="component" value="Unassembled WGS sequence"/>
</dbReference>
<feature type="binding site" evidence="7">
    <location>
        <begin position="236"/>
        <end position="237"/>
    </location>
    <ligand>
        <name>substrate</name>
    </ligand>
</feature>
<dbReference type="GO" id="GO:0006094">
    <property type="term" value="P:gluconeogenesis"/>
    <property type="evidence" value="ECO:0007669"/>
    <property type="project" value="UniProtKB-UniRule"/>
</dbReference>
<dbReference type="PROSITE" id="PS51440">
    <property type="entry name" value="TIM_2"/>
    <property type="match status" value="1"/>
</dbReference>
<dbReference type="GO" id="GO:0006096">
    <property type="term" value="P:glycolytic process"/>
    <property type="evidence" value="ECO:0007669"/>
    <property type="project" value="UniProtKB-UniRule"/>
</dbReference>
<dbReference type="AlphaFoldDB" id="A0A0C1LEP3"/>
<dbReference type="PANTHER" id="PTHR21139">
    <property type="entry name" value="TRIOSEPHOSPHATE ISOMERASE"/>
    <property type="match status" value="1"/>
</dbReference>
<accession>A0A0C1LEP3</accession>
<dbReference type="HAMAP" id="MF_00147_B">
    <property type="entry name" value="TIM_B"/>
    <property type="match status" value="1"/>
</dbReference>
<evidence type="ECO:0000256" key="8">
    <source>
        <dbReference type="RuleBase" id="RU363013"/>
    </source>
</evidence>
<dbReference type="FunFam" id="3.20.20.70:FF:000016">
    <property type="entry name" value="Triosephosphate isomerase"/>
    <property type="match status" value="1"/>
</dbReference>
<dbReference type="UniPathway" id="UPA00109">
    <property type="reaction ID" value="UER00189"/>
</dbReference>
<dbReference type="RefSeq" id="WP_039141147.1">
    <property type="nucleotide sequence ID" value="NZ_JSVC01000016.1"/>
</dbReference>
<dbReference type="GO" id="GO:0005829">
    <property type="term" value="C:cytosol"/>
    <property type="evidence" value="ECO:0007669"/>
    <property type="project" value="TreeGrafter"/>
</dbReference>
<evidence type="ECO:0000256" key="1">
    <source>
        <dbReference type="ARBA" id="ARBA00004680"/>
    </source>
</evidence>
<comment type="pathway">
    <text evidence="7 8">Carbohydrate biosynthesis; gluconeogenesis.</text>
</comment>
<comment type="subunit">
    <text evidence="7 8">Homodimer.</text>
</comment>
<comment type="caution">
    <text evidence="9">The sequence shown here is derived from an EMBL/GenBank/DDBJ whole genome shotgun (WGS) entry which is preliminary data.</text>
</comment>
<evidence type="ECO:0000256" key="2">
    <source>
        <dbReference type="ARBA" id="ARBA00007422"/>
    </source>
</evidence>
<comment type="similarity">
    <text evidence="2 7 8">Belongs to the triosephosphate isomerase family.</text>
</comment>
<evidence type="ECO:0000256" key="4">
    <source>
        <dbReference type="ARBA" id="ARBA00022490"/>
    </source>
</evidence>